<evidence type="ECO:0000259" key="9">
    <source>
        <dbReference type="Pfam" id="PF00561"/>
    </source>
</evidence>
<evidence type="ECO:0000313" key="11">
    <source>
        <dbReference type="Proteomes" id="UP000525078"/>
    </source>
</evidence>
<comment type="catalytic activity">
    <reaction evidence="8">
        <text>(24S)-24,25-epoxycucurbitadienol + H2O = (24R)-24,25-dihydroxycucurbitadienol</text>
        <dbReference type="Rhea" id="RHEA:81855"/>
        <dbReference type="ChEBI" id="CHEBI:15377"/>
        <dbReference type="ChEBI" id="CHEBI:229949"/>
        <dbReference type="ChEBI" id="CHEBI:229950"/>
    </reaction>
    <physiologicalReaction direction="left-to-right" evidence="8">
        <dbReference type="Rhea" id="RHEA:81856"/>
    </physiologicalReaction>
</comment>
<dbReference type="EC" id="3.3.2.10" evidence="3"/>
<comment type="similarity">
    <text evidence="5">Belongs to the AB hydrolase superfamily. Epoxide hydrolase family.</text>
</comment>
<dbReference type="PRINTS" id="PR00111">
    <property type="entry name" value="ABHYDROLASE"/>
</dbReference>
<accession>A0A7J6EBG2</accession>
<feature type="domain" description="AB hydrolase-1" evidence="9">
    <location>
        <begin position="25"/>
        <end position="129"/>
    </location>
</feature>
<dbReference type="SUPFAM" id="SSF53474">
    <property type="entry name" value="alpha/beta-Hydrolases"/>
    <property type="match status" value="3"/>
</dbReference>
<keyword evidence="4" id="KW-0378">Hydrolase</keyword>
<comment type="catalytic activity">
    <reaction evidence="6">
        <text>an epoxide + H2O = an ethanediol</text>
        <dbReference type="Rhea" id="RHEA:19037"/>
        <dbReference type="ChEBI" id="CHEBI:15377"/>
        <dbReference type="ChEBI" id="CHEBI:32955"/>
        <dbReference type="ChEBI" id="CHEBI:140594"/>
        <dbReference type="EC" id="3.3.2.10"/>
    </reaction>
    <physiologicalReaction direction="left-to-right" evidence="6">
        <dbReference type="Rhea" id="RHEA:19038"/>
    </physiologicalReaction>
</comment>
<comment type="caution">
    <text evidence="10">The sequence shown here is derived from an EMBL/GenBank/DDBJ whole genome shotgun (WGS) entry which is preliminary data.</text>
</comment>
<dbReference type="AlphaFoldDB" id="A0A7J6EBG2"/>
<gene>
    <name evidence="10" type="ORF">F8388_013061</name>
</gene>
<comment type="pathway">
    <text evidence="1">Secondary metabolite biosynthesis; terpenoid biosynthesis.</text>
</comment>
<comment type="function">
    <text evidence="7">Epoxide hydrolase involved in the biosynthesis of cucurbitacin and mogroside tetracyclic triterpene natural products (e.g. siamenoside I and mogrosides IV, V and VI). Cucurbitacins have cytotoxic properties and exhibit deterrent taste as a defense barrier against herbivores. Mogrosides are nonsugar highly oxygenated compounds used as high-intensity zero-calorie sweeteners; they also possess pharmacological properties such as regulating immunity, lowering blood sugar and lipid levels, protecting the liver, and acting as antioxidants and antitumor agents. Catalyzes the hydrolysis of aromatic epoxide-containing substrates, such as the conversion of 24,25-epoxycucurbitadienol to 24,25-dihydroxycucurbitadienol.</text>
</comment>
<dbReference type="Gene3D" id="3.40.50.1820">
    <property type="entry name" value="alpha/beta hydrolase"/>
    <property type="match status" value="3"/>
</dbReference>
<dbReference type="FunFam" id="3.40.50.1820:FF:000161">
    <property type="entry name" value="Epoxide hydrolase"/>
    <property type="match status" value="2"/>
</dbReference>
<dbReference type="Proteomes" id="UP000525078">
    <property type="component" value="Unassembled WGS sequence"/>
</dbReference>
<feature type="domain" description="AB hydrolase-1" evidence="9">
    <location>
        <begin position="593"/>
        <end position="697"/>
    </location>
</feature>
<evidence type="ECO:0000256" key="7">
    <source>
        <dbReference type="ARBA" id="ARBA00058358"/>
    </source>
</evidence>
<evidence type="ECO:0000256" key="1">
    <source>
        <dbReference type="ARBA" id="ARBA00004721"/>
    </source>
</evidence>
<dbReference type="EMBL" id="JAATIP010000263">
    <property type="protein sequence ID" value="KAF4355644.1"/>
    <property type="molecule type" value="Genomic_DNA"/>
</dbReference>
<dbReference type="InterPro" id="IPR029058">
    <property type="entry name" value="AB_hydrolase_fold"/>
</dbReference>
<feature type="domain" description="AB hydrolase-1" evidence="9">
    <location>
        <begin position="240"/>
        <end position="347"/>
    </location>
</feature>
<organism evidence="10 11">
    <name type="scientific">Cannabis sativa</name>
    <name type="common">Hemp</name>
    <name type="synonym">Marijuana</name>
    <dbReference type="NCBI Taxonomy" id="3483"/>
    <lineage>
        <taxon>Eukaryota</taxon>
        <taxon>Viridiplantae</taxon>
        <taxon>Streptophyta</taxon>
        <taxon>Embryophyta</taxon>
        <taxon>Tracheophyta</taxon>
        <taxon>Spermatophyta</taxon>
        <taxon>Magnoliopsida</taxon>
        <taxon>eudicotyledons</taxon>
        <taxon>Gunneridae</taxon>
        <taxon>Pentapetalae</taxon>
        <taxon>rosids</taxon>
        <taxon>fabids</taxon>
        <taxon>Rosales</taxon>
        <taxon>Cannabaceae</taxon>
        <taxon>Cannabis</taxon>
    </lineage>
</organism>
<reference evidence="10 11" key="1">
    <citation type="journal article" date="2020" name="bioRxiv">
        <title>Sequence and annotation of 42 cannabis genomes reveals extensive copy number variation in cannabinoid synthesis and pathogen resistance genes.</title>
        <authorList>
            <person name="Mckernan K.J."/>
            <person name="Helbert Y."/>
            <person name="Kane L.T."/>
            <person name="Ebling H."/>
            <person name="Zhang L."/>
            <person name="Liu B."/>
            <person name="Eaton Z."/>
            <person name="Mclaughlin S."/>
            <person name="Kingan S."/>
            <person name="Baybayan P."/>
            <person name="Concepcion G."/>
            <person name="Jordan M."/>
            <person name="Riva A."/>
            <person name="Barbazuk W."/>
            <person name="Harkins T."/>
        </authorList>
    </citation>
    <scope>NUCLEOTIDE SEQUENCE [LARGE SCALE GENOMIC DNA]</scope>
    <source>
        <strain evidence="11">cv. Jamaican Lion 4</strain>
        <tissue evidence="10">Leaf</tissue>
    </source>
</reference>
<dbReference type="GO" id="GO:0004301">
    <property type="term" value="F:epoxide hydrolase activity"/>
    <property type="evidence" value="ECO:0007669"/>
    <property type="project" value="UniProtKB-EC"/>
</dbReference>
<dbReference type="PRINTS" id="PR00412">
    <property type="entry name" value="EPOXHYDRLASE"/>
</dbReference>
<evidence type="ECO:0000313" key="10">
    <source>
        <dbReference type="EMBL" id="KAF4355644.1"/>
    </source>
</evidence>
<protein>
    <recommendedName>
        <fullName evidence="3">soluble epoxide hydrolase</fullName>
        <ecNumber evidence="3">3.3.2.10</ecNumber>
    </recommendedName>
</protein>
<name>A0A7J6EBG2_CANSA</name>
<evidence type="ECO:0000256" key="2">
    <source>
        <dbReference type="ARBA" id="ARBA00011738"/>
    </source>
</evidence>
<evidence type="ECO:0000256" key="3">
    <source>
        <dbReference type="ARBA" id="ARBA00013006"/>
    </source>
</evidence>
<evidence type="ECO:0000256" key="4">
    <source>
        <dbReference type="ARBA" id="ARBA00022801"/>
    </source>
</evidence>
<evidence type="ECO:0000256" key="8">
    <source>
        <dbReference type="ARBA" id="ARBA00093212"/>
    </source>
</evidence>
<sequence>MESIEHKIIEVNGIKMHVAQKGQGPTILFLHGFPELWYTWRHQILTLASLGYRAVAPDLRGYGDTDAPPSVGSYTCMDVVGDVIGLLDAIAAEEEKVFVVGHDWGALIAWYLCLFRPDRVKALVNLTPWSGDKVKVAVKFIVGDVDLTYNSLGAKDYIHKGGFKKDVPLLEEVIVMEGVVEVTFEACGLVLDVVPASDFLCGLGLLFLDTAFAAGMETIEHKTIEVNGINMHVAQKGQGPTILFLHGFPELWYTWRHQILTLASLGYRAVAPDLRGYGDTDAPPSVGSYTCMDVVGDVIGLLDAIAAEEEKVFVVGHDWGAVIAWNLCLFRPDRVKALVNLSVAFNPRHPKRKPYETLRAVYGDDYYVCRFQESGEIEGEFAQIGTQQVIKEFYTYRNPGPLMLPKGKSFPHSKDAKTPTELPSWLTQQDLDYYTTKFHNKGFTGGINYYRNINRNWEVTAPWTGAKIKVPVRFIVGDVDLLYNSLGVKDYIHKGGFRKDVPLLEEWVGSSSVEAIPKGLVNVLDGERKSMAAKHQNNLVWSDKVPSVTSVPYLAHASLKNLFSSHSLMEGIQHRTVKANGINIHVAEKGQGPLILFLHGFPELWYTWRHQILALASLGYRAIAPDLRGYGDSDAPESPANYTCLHIVGDLIGLLDAIAADEDKVFVVGHDWGAVIAWYLCLFRPDRVKALVNMSAPFNPRNPRRKPLSAMKAFCGHDYYICRFQESGIIEEEFAQIGTEKVLKEILTYRTPGPLFWPKGKALESPPIALPSWLSEEDFNYYVTKYDKTGFTGGLNYYRNIDRNWELVAPWTGTQIKVPVKFIVGELDLVYNSFNAKDYIHNGGFKKDVPFLQELIIMEGVGHFINEERPNEITTHIYDFFKKF</sequence>
<dbReference type="InterPro" id="IPR000073">
    <property type="entry name" value="AB_hydrolase_1"/>
</dbReference>
<evidence type="ECO:0000256" key="5">
    <source>
        <dbReference type="ARBA" id="ARBA00038334"/>
    </source>
</evidence>
<evidence type="ECO:0000256" key="6">
    <source>
        <dbReference type="ARBA" id="ARBA00051067"/>
    </source>
</evidence>
<comment type="subunit">
    <text evidence="2">Homodimer.</text>
</comment>
<dbReference type="Pfam" id="PF00561">
    <property type="entry name" value="Abhydrolase_1"/>
    <property type="match status" value="3"/>
</dbReference>
<dbReference type="InterPro" id="IPR000639">
    <property type="entry name" value="Epox_hydrolase-like"/>
</dbReference>
<dbReference type="PANTHER" id="PTHR43329">
    <property type="entry name" value="EPOXIDE HYDROLASE"/>
    <property type="match status" value="1"/>
</dbReference>
<proteinExistence type="inferred from homology"/>